<dbReference type="EMBL" id="JNCA01000017">
    <property type="protein sequence ID" value="KDN54929.1"/>
    <property type="molecule type" value="Genomic_DNA"/>
</dbReference>
<evidence type="ECO:0000313" key="3">
    <source>
        <dbReference type="Proteomes" id="UP000027064"/>
    </source>
</evidence>
<dbReference type="Proteomes" id="UP000027064">
    <property type="component" value="Unassembled WGS sequence"/>
</dbReference>
<keyword evidence="3" id="KW-1185">Reference proteome</keyword>
<feature type="chain" id="PRO_5001634193" evidence="1">
    <location>
        <begin position="33"/>
        <end position="117"/>
    </location>
</feature>
<organism evidence="2 3">
    <name type="scientific">Flavobacterium seoulense</name>
    <dbReference type="NCBI Taxonomy" id="1492738"/>
    <lineage>
        <taxon>Bacteria</taxon>
        <taxon>Pseudomonadati</taxon>
        <taxon>Bacteroidota</taxon>
        <taxon>Flavobacteriia</taxon>
        <taxon>Flavobacteriales</taxon>
        <taxon>Flavobacteriaceae</taxon>
        <taxon>Flavobacterium</taxon>
    </lineage>
</organism>
<keyword evidence="1" id="KW-0732">Signal</keyword>
<dbReference type="PATRIC" id="fig|1492738.3.peg.1923"/>
<accession>A0A066WVG8</accession>
<dbReference type="OrthoDB" id="1376385at2"/>
<sequence length="117" mass="13017">MNNSKANKTTSKSVQFIAVFVMFFMFSFSAFSQSQTASTTDFNDKIETVNVKLESSRATSNMEFALWFMGTKQDPNAAISTEGTNTKKMIMTSGIAPNRLLIKAFLKKVVNYENALS</sequence>
<reference evidence="2 3" key="1">
    <citation type="submission" date="2014-05" db="EMBL/GenBank/DDBJ databases">
        <title>Genome Sequence of Flavobacterium sp. EM1321.</title>
        <authorList>
            <person name="Shin S.-K."/>
            <person name="Yi H."/>
        </authorList>
    </citation>
    <scope>NUCLEOTIDE SEQUENCE [LARGE SCALE GENOMIC DNA]</scope>
    <source>
        <strain evidence="2 3">EM1321</strain>
    </source>
</reference>
<feature type="signal peptide" evidence="1">
    <location>
        <begin position="1"/>
        <end position="32"/>
    </location>
</feature>
<proteinExistence type="predicted"/>
<comment type="caution">
    <text evidence="2">The sequence shown here is derived from an EMBL/GenBank/DDBJ whole genome shotgun (WGS) entry which is preliminary data.</text>
</comment>
<evidence type="ECO:0000313" key="2">
    <source>
        <dbReference type="EMBL" id="KDN54929.1"/>
    </source>
</evidence>
<dbReference type="eggNOG" id="ENOG5032GMZ">
    <property type="taxonomic scope" value="Bacteria"/>
</dbReference>
<name>A0A066WVG8_9FLAO</name>
<dbReference type="AlphaFoldDB" id="A0A066WVG8"/>
<evidence type="ECO:0000256" key="1">
    <source>
        <dbReference type="SAM" id="SignalP"/>
    </source>
</evidence>
<dbReference type="RefSeq" id="WP_035659896.1">
    <property type="nucleotide sequence ID" value="NZ_JNCA01000017.1"/>
</dbReference>
<gene>
    <name evidence="2" type="ORF">FEM21_19340</name>
</gene>
<protein>
    <submittedName>
        <fullName evidence="2">Uncharacterized protein</fullName>
    </submittedName>
</protein>